<dbReference type="InterPro" id="IPR019885">
    <property type="entry name" value="Tscrpt_reg_HTH_AsnC-type_CS"/>
</dbReference>
<dbReference type="Gene3D" id="3.30.420.40">
    <property type="match status" value="2"/>
</dbReference>
<dbReference type="RefSeq" id="WP_250052213.1">
    <property type="nucleotide sequence ID" value="NZ_JAMJPH010000003.1"/>
</dbReference>
<dbReference type="SUPFAM" id="SSF53067">
    <property type="entry name" value="Actin-like ATPase domain"/>
    <property type="match status" value="1"/>
</dbReference>
<dbReference type="InterPro" id="IPR036388">
    <property type="entry name" value="WH-like_DNA-bd_sf"/>
</dbReference>
<dbReference type="Proteomes" id="UP001139485">
    <property type="component" value="Unassembled WGS sequence"/>
</dbReference>
<dbReference type="PROSITE" id="PS50868">
    <property type="entry name" value="POST_SET"/>
    <property type="match status" value="1"/>
</dbReference>
<dbReference type="InterPro" id="IPR036390">
    <property type="entry name" value="WH_DNA-bd_sf"/>
</dbReference>
<evidence type="ECO:0000259" key="2">
    <source>
        <dbReference type="PROSITE" id="PS50868"/>
    </source>
</evidence>
<evidence type="ECO:0000313" key="3">
    <source>
        <dbReference type="EMBL" id="MCM0620833.1"/>
    </source>
</evidence>
<dbReference type="PANTHER" id="PTHR18964:SF173">
    <property type="entry name" value="GLUCOKINASE"/>
    <property type="match status" value="1"/>
</dbReference>
<comment type="caution">
    <text evidence="3">The sequence shown here is derived from an EMBL/GenBank/DDBJ whole genome shotgun (WGS) entry which is preliminary data.</text>
</comment>
<evidence type="ECO:0000256" key="1">
    <source>
        <dbReference type="ARBA" id="ARBA00006479"/>
    </source>
</evidence>
<name>A0A9X2D7I5_9ACTN</name>
<gene>
    <name evidence="3" type="ORF">M8330_11085</name>
</gene>
<protein>
    <submittedName>
        <fullName evidence="3">ROK family transcriptional regulator</fullName>
    </submittedName>
</protein>
<dbReference type="InterPro" id="IPR043129">
    <property type="entry name" value="ATPase_NBD"/>
</dbReference>
<comment type="similarity">
    <text evidence="1">Belongs to the ROK (NagC/XylR) family.</text>
</comment>
<dbReference type="EMBL" id="JAMOIL010000012">
    <property type="protein sequence ID" value="MCM0620833.1"/>
    <property type="molecule type" value="Genomic_DNA"/>
</dbReference>
<sequence>MTITTLPTSASGTTAGALLHLVRTGRATTRGELSRVTGLSRSSVASRLATLIDAGLLHEGEEQPSTGGRPAGALHLDPDHSVVLAVAVGRSRSQVGVFDLAGREIAGDTRDHEPGTSPEKLMPDVVERLAAVLAPVDLPVSGVGMSLPGAVDPIGLTSVDTPVVRGWDGVPLEPWLRKVTSAPLHLDNDTSVLTRSELFGRVPAARTMLVLKASTGLALGVVADGRLVGEGRGLTGELGHTRVDAAGDLPCRCGATGCLETLAGGWALVARLQEEGLEARHVRDLVQLALDGEPTARRLIREGGRHIGEVLSVAVNLLHPEVVVVGGDLGGAFDLFTAGLRESLYADGHPGATRALRFLPATHGEAAGLHGCAALAIDRALAPDAVDALLRERA</sequence>
<dbReference type="InterPro" id="IPR003616">
    <property type="entry name" value="Post-SET_dom"/>
</dbReference>
<dbReference type="SUPFAM" id="SSF46785">
    <property type="entry name" value="Winged helix' DNA-binding domain"/>
    <property type="match status" value="1"/>
</dbReference>
<feature type="domain" description="Post-SET" evidence="2">
    <location>
        <begin position="247"/>
        <end position="263"/>
    </location>
</feature>
<keyword evidence="4" id="KW-1185">Reference proteome</keyword>
<dbReference type="AlphaFoldDB" id="A0A9X2D7I5"/>
<dbReference type="Gene3D" id="1.10.10.10">
    <property type="entry name" value="Winged helix-like DNA-binding domain superfamily/Winged helix DNA-binding domain"/>
    <property type="match status" value="1"/>
</dbReference>
<dbReference type="PANTHER" id="PTHR18964">
    <property type="entry name" value="ROK (REPRESSOR, ORF, KINASE) FAMILY"/>
    <property type="match status" value="1"/>
</dbReference>
<dbReference type="PROSITE" id="PS00519">
    <property type="entry name" value="HTH_ASNC_1"/>
    <property type="match status" value="1"/>
</dbReference>
<dbReference type="Pfam" id="PF00480">
    <property type="entry name" value="ROK"/>
    <property type="match status" value="1"/>
</dbReference>
<evidence type="ECO:0000313" key="4">
    <source>
        <dbReference type="Proteomes" id="UP001139485"/>
    </source>
</evidence>
<accession>A0A9X2D7I5</accession>
<dbReference type="InterPro" id="IPR000600">
    <property type="entry name" value="ROK"/>
</dbReference>
<organism evidence="3 4">
    <name type="scientific">Nocardioides bruguierae</name>
    <dbReference type="NCBI Taxonomy" id="2945102"/>
    <lineage>
        <taxon>Bacteria</taxon>
        <taxon>Bacillati</taxon>
        <taxon>Actinomycetota</taxon>
        <taxon>Actinomycetes</taxon>
        <taxon>Propionibacteriales</taxon>
        <taxon>Nocardioidaceae</taxon>
        <taxon>Nocardioides</taxon>
    </lineage>
</organism>
<proteinExistence type="inferred from homology"/>
<reference evidence="3" key="1">
    <citation type="submission" date="2022-05" db="EMBL/GenBank/DDBJ databases">
        <authorList>
            <person name="Tuo L."/>
        </authorList>
    </citation>
    <scope>NUCLEOTIDE SEQUENCE</scope>
    <source>
        <strain evidence="3">BSK12Z-4</strain>
    </source>
</reference>